<dbReference type="PANTHER" id="PTHR11207">
    <property type="entry name" value="RIBONUCLEASE III"/>
    <property type="match status" value="1"/>
</dbReference>
<evidence type="ECO:0000256" key="5">
    <source>
        <dbReference type="PROSITE-ProRule" id="PRU00266"/>
    </source>
</evidence>
<evidence type="ECO:0000259" key="8">
    <source>
        <dbReference type="PROSITE" id="PS50142"/>
    </source>
</evidence>
<dbReference type="GO" id="GO:0003725">
    <property type="term" value="F:double-stranded RNA binding"/>
    <property type="evidence" value="ECO:0007669"/>
    <property type="project" value="TreeGrafter"/>
</dbReference>
<dbReference type="Pfam" id="PF00636">
    <property type="entry name" value="Ribonuclease_3"/>
    <property type="match status" value="1"/>
</dbReference>
<feature type="domain" description="DRBM" evidence="7">
    <location>
        <begin position="192"/>
        <end position="265"/>
    </location>
</feature>
<gene>
    <name evidence="9" type="ORF">BDQ12DRAFT_677201</name>
</gene>
<dbReference type="InterPro" id="IPR014720">
    <property type="entry name" value="dsRBD_dom"/>
</dbReference>
<dbReference type="GO" id="GO:0006396">
    <property type="term" value="P:RNA processing"/>
    <property type="evidence" value="ECO:0007669"/>
    <property type="project" value="InterPro"/>
</dbReference>
<dbReference type="GO" id="GO:0004525">
    <property type="term" value="F:ribonuclease III activity"/>
    <property type="evidence" value="ECO:0007669"/>
    <property type="project" value="InterPro"/>
</dbReference>
<keyword evidence="2" id="KW-0255">Endonuclease</keyword>
<keyword evidence="3" id="KW-0378">Hydrolase</keyword>
<dbReference type="InterPro" id="IPR036389">
    <property type="entry name" value="RNase_III_sf"/>
</dbReference>
<evidence type="ECO:0000256" key="6">
    <source>
        <dbReference type="SAM" id="MobiDB-lite"/>
    </source>
</evidence>
<feature type="compositionally biased region" description="Low complexity" evidence="6">
    <location>
        <begin position="150"/>
        <end position="170"/>
    </location>
</feature>
<keyword evidence="10" id="KW-1185">Reference proteome</keyword>
<dbReference type="Gene3D" id="1.10.1520.10">
    <property type="entry name" value="Ribonuclease III domain"/>
    <property type="match status" value="1"/>
</dbReference>
<dbReference type="InterPro" id="IPR000999">
    <property type="entry name" value="RNase_III_dom"/>
</dbReference>
<evidence type="ECO:0000256" key="2">
    <source>
        <dbReference type="ARBA" id="ARBA00022759"/>
    </source>
</evidence>
<evidence type="ECO:0000313" key="9">
    <source>
        <dbReference type="EMBL" id="TFK41809.1"/>
    </source>
</evidence>
<evidence type="ECO:0000259" key="7">
    <source>
        <dbReference type="PROSITE" id="PS50137"/>
    </source>
</evidence>
<dbReference type="PROSITE" id="PS50142">
    <property type="entry name" value="RNASE_3_2"/>
    <property type="match status" value="1"/>
</dbReference>
<feature type="compositionally biased region" description="Pro residues" evidence="6">
    <location>
        <begin position="171"/>
        <end position="183"/>
    </location>
</feature>
<dbReference type="Proteomes" id="UP000308652">
    <property type="component" value="Unassembled WGS sequence"/>
</dbReference>
<dbReference type="EMBL" id="ML213593">
    <property type="protein sequence ID" value="TFK41809.1"/>
    <property type="molecule type" value="Genomic_DNA"/>
</dbReference>
<dbReference type="OrthoDB" id="3353871at2759"/>
<dbReference type="GO" id="GO:0010468">
    <property type="term" value="P:regulation of gene expression"/>
    <property type="evidence" value="ECO:0007669"/>
    <property type="project" value="TreeGrafter"/>
</dbReference>
<dbReference type="CDD" id="cd00593">
    <property type="entry name" value="RIBOc"/>
    <property type="match status" value="1"/>
</dbReference>
<reference evidence="9 10" key="1">
    <citation type="journal article" date="2019" name="Nat. Ecol. Evol.">
        <title>Megaphylogeny resolves global patterns of mushroom evolution.</title>
        <authorList>
            <person name="Varga T."/>
            <person name="Krizsan K."/>
            <person name="Foldi C."/>
            <person name="Dima B."/>
            <person name="Sanchez-Garcia M."/>
            <person name="Sanchez-Ramirez S."/>
            <person name="Szollosi G.J."/>
            <person name="Szarkandi J.G."/>
            <person name="Papp V."/>
            <person name="Albert L."/>
            <person name="Andreopoulos W."/>
            <person name="Angelini C."/>
            <person name="Antonin V."/>
            <person name="Barry K.W."/>
            <person name="Bougher N.L."/>
            <person name="Buchanan P."/>
            <person name="Buyck B."/>
            <person name="Bense V."/>
            <person name="Catcheside P."/>
            <person name="Chovatia M."/>
            <person name="Cooper J."/>
            <person name="Damon W."/>
            <person name="Desjardin D."/>
            <person name="Finy P."/>
            <person name="Geml J."/>
            <person name="Haridas S."/>
            <person name="Hughes K."/>
            <person name="Justo A."/>
            <person name="Karasinski D."/>
            <person name="Kautmanova I."/>
            <person name="Kiss B."/>
            <person name="Kocsube S."/>
            <person name="Kotiranta H."/>
            <person name="LaButti K.M."/>
            <person name="Lechner B.E."/>
            <person name="Liimatainen K."/>
            <person name="Lipzen A."/>
            <person name="Lukacs Z."/>
            <person name="Mihaltcheva S."/>
            <person name="Morgado L.N."/>
            <person name="Niskanen T."/>
            <person name="Noordeloos M.E."/>
            <person name="Ohm R.A."/>
            <person name="Ortiz-Santana B."/>
            <person name="Ovrebo C."/>
            <person name="Racz N."/>
            <person name="Riley R."/>
            <person name="Savchenko A."/>
            <person name="Shiryaev A."/>
            <person name="Soop K."/>
            <person name="Spirin V."/>
            <person name="Szebenyi C."/>
            <person name="Tomsovsky M."/>
            <person name="Tulloss R.E."/>
            <person name="Uehling J."/>
            <person name="Grigoriev I.V."/>
            <person name="Vagvolgyi C."/>
            <person name="Papp T."/>
            <person name="Martin F.M."/>
            <person name="Miettinen O."/>
            <person name="Hibbett D.S."/>
            <person name="Nagy L.G."/>
        </authorList>
    </citation>
    <scope>NUCLEOTIDE SEQUENCE [LARGE SCALE GENOMIC DNA]</scope>
    <source>
        <strain evidence="9 10">CBS 166.37</strain>
    </source>
</reference>
<dbReference type="STRING" id="68775.A0A5C3M8Q9"/>
<evidence type="ECO:0000256" key="1">
    <source>
        <dbReference type="ARBA" id="ARBA00022722"/>
    </source>
</evidence>
<name>A0A5C3M8Q9_9AGAR</name>
<dbReference type="SMART" id="SM00358">
    <property type="entry name" value="DSRM"/>
    <property type="match status" value="1"/>
</dbReference>
<keyword evidence="4 5" id="KW-0694">RNA-binding</keyword>
<dbReference type="SMART" id="SM00535">
    <property type="entry name" value="RIBOc"/>
    <property type="match status" value="1"/>
</dbReference>
<dbReference type="SUPFAM" id="SSF69065">
    <property type="entry name" value="RNase III domain-like"/>
    <property type="match status" value="1"/>
</dbReference>
<dbReference type="Pfam" id="PF00035">
    <property type="entry name" value="dsrm"/>
    <property type="match status" value="1"/>
</dbReference>
<keyword evidence="1" id="KW-0540">Nuclease</keyword>
<sequence length="269" mass="29360">MSALPTLPKIEGDVDLLLDVFTHHSLRFGGAPMNDDYGDTERLAELGAKVFDLAVTFHLYSKKPFLRAHDIAEQRMQTMADKNLESWLDAYGLKNKLRYAPGEAESVNSPDEIRKFFNTYIGALYIRNGMQAIQPWISRLIDPDTDVAMSDPSSPAASSTQSPSYAQSWSPVPPSNPPPPLPSFTPSSPGSSLVSSLVSLALVNQTAAQKGFQVTYPAEQAGPPHQPTWTVRCCLNGQDRGLGIGKSQKIAKEEAARQAWVSMGWGPLM</sequence>
<evidence type="ECO:0000313" key="10">
    <source>
        <dbReference type="Proteomes" id="UP000308652"/>
    </source>
</evidence>
<feature type="domain" description="RNase III" evidence="8">
    <location>
        <begin position="1"/>
        <end position="129"/>
    </location>
</feature>
<dbReference type="Gene3D" id="3.30.160.20">
    <property type="match status" value="1"/>
</dbReference>
<dbReference type="PANTHER" id="PTHR11207:SF0">
    <property type="entry name" value="RIBONUCLEASE 3"/>
    <property type="match status" value="1"/>
</dbReference>
<evidence type="ECO:0000256" key="4">
    <source>
        <dbReference type="ARBA" id="ARBA00022884"/>
    </source>
</evidence>
<organism evidence="9 10">
    <name type="scientific">Crucibulum laeve</name>
    <dbReference type="NCBI Taxonomy" id="68775"/>
    <lineage>
        <taxon>Eukaryota</taxon>
        <taxon>Fungi</taxon>
        <taxon>Dikarya</taxon>
        <taxon>Basidiomycota</taxon>
        <taxon>Agaricomycotina</taxon>
        <taxon>Agaricomycetes</taxon>
        <taxon>Agaricomycetidae</taxon>
        <taxon>Agaricales</taxon>
        <taxon>Agaricineae</taxon>
        <taxon>Nidulariaceae</taxon>
        <taxon>Crucibulum</taxon>
    </lineage>
</organism>
<dbReference type="AlphaFoldDB" id="A0A5C3M8Q9"/>
<accession>A0A5C3M8Q9</accession>
<evidence type="ECO:0000256" key="3">
    <source>
        <dbReference type="ARBA" id="ARBA00022801"/>
    </source>
</evidence>
<dbReference type="PROSITE" id="PS50137">
    <property type="entry name" value="DS_RBD"/>
    <property type="match status" value="1"/>
</dbReference>
<proteinExistence type="predicted"/>
<protein>
    <submittedName>
        <fullName evidence="9">Ribonuclease III domain-containing protein</fullName>
    </submittedName>
</protein>
<dbReference type="GO" id="GO:0005634">
    <property type="term" value="C:nucleus"/>
    <property type="evidence" value="ECO:0007669"/>
    <property type="project" value="TreeGrafter"/>
</dbReference>
<feature type="region of interest" description="Disordered" evidence="6">
    <location>
        <begin position="147"/>
        <end position="188"/>
    </location>
</feature>
<dbReference type="CDD" id="cd10845">
    <property type="entry name" value="DSRM_RNAse_III_family"/>
    <property type="match status" value="1"/>
</dbReference>
<dbReference type="SUPFAM" id="SSF54768">
    <property type="entry name" value="dsRNA-binding domain-like"/>
    <property type="match status" value="1"/>
</dbReference>